<gene>
    <name evidence="1" type="ORF">DAA48_16735</name>
</gene>
<organism evidence="1 2">
    <name type="scientific">Aeromonas veronii</name>
    <dbReference type="NCBI Taxonomy" id="654"/>
    <lineage>
        <taxon>Bacteria</taxon>
        <taxon>Pseudomonadati</taxon>
        <taxon>Pseudomonadota</taxon>
        <taxon>Gammaproteobacteria</taxon>
        <taxon>Aeromonadales</taxon>
        <taxon>Aeromonadaceae</taxon>
        <taxon>Aeromonas</taxon>
    </lineage>
</organism>
<evidence type="ECO:0000313" key="1">
    <source>
        <dbReference type="EMBL" id="PTH79909.1"/>
    </source>
</evidence>
<dbReference type="RefSeq" id="WP_107684078.1">
    <property type="nucleotide sequence ID" value="NZ_PZKL01000038.1"/>
</dbReference>
<comment type="caution">
    <text evidence="1">The sequence shown here is derived from an EMBL/GenBank/DDBJ whole genome shotgun (WGS) entry which is preliminary data.</text>
</comment>
<accession>A0A2T4MZ93</accession>
<protein>
    <submittedName>
        <fullName evidence="1">Uncharacterized protein</fullName>
    </submittedName>
</protein>
<name>A0A2T4MZ93_AERVE</name>
<evidence type="ECO:0000313" key="2">
    <source>
        <dbReference type="Proteomes" id="UP000241986"/>
    </source>
</evidence>
<dbReference type="Proteomes" id="UP000241986">
    <property type="component" value="Unassembled WGS sequence"/>
</dbReference>
<sequence>MSHSVNIIPVGELPKITDEPFASLSDRKGTFLWLVEQVNGNSLLDVIERGKCINMLKNTIDNIDLGDKCLLSDNISSDICSSSDEYSEVYDDWRLLVRFLRGKGTPESERPSFEKFAGDHMRRKAREIAIRFYLYYSAGYLIEFN</sequence>
<dbReference type="EMBL" id="PZKL01000038">
    <property type="protein sequence ID" value="PTH79909.1"/>
    <property type="molecule type" value="Genomic_DNA"/>
</dbReference>
<dbReference type="AlphaFoldDB" id="A0A2T4MZ93"/>
<proteinExistence type="predicted"/>
<reference evidence="1 2" key="1">
    <citation type="submission" date="2018-03" db="EMBL/GenBank/DDBJ databases">
        <title>Aeromonas veronii whole genome sequencing and analysis.</title>
        <authorList>
            <person name="Xie H."/>
            <person name="Liu T."/>
            <person name="Wang K."/>
        </authorList>
    </citation>
    <scope>NUCLEOTIDE SEQUENCE [LARGE SCALE GENOMIC DNA]</scope>
    <source>
        <strain evidence="1 2">XH.VA.1</strain>
    </source>
</reference>